<dbReference type="InterPro" id="IPR038867">
    <property type="entry name" value="WAC"/>
</dbReference>
<evidence type="ECO:0000256" key="2">
    <source>
        <dbReference type="ARBA" id="ARBA00022853"/>
    </source>
</evidence>
<dbReference type="PROSITE" id="PS01159">
    <property type="entry name" value="WW_DOMAIN_1"/>
    <property type="match status" value="1"/>
</dbReference>
<dbReference type="SUPFAM" id="SSF51045">
    <property type="entry name" value="WW domain"/>
    <property type="match status" value="1"/>
</dbReference>
<keyword evidence="3" id="KW-0539">Nucleus</keyword>
<feature type="compositionally biased region" description="Basic and acidic residues" evidence="4">
    <location>
        <begin position="115"/>
        <end position="129"/>
    </location>
</feature>
<feature type="region of interest" description="Disordered" evidence="4">
    <location>
        <begin position="351"/>
        <end position="399"/>
    </location>
</feature>
<evidence type="ECO:0000259" key="5">
    <source>
        <dbReference type="PROSITE" id="PS50020"/>
    </source>
</evidence>
<feature type="compositionally biased region" description="Basic and acidic residues" evidence="4">
    <location>
        <begin position="35"/>
        <end position="48"/>
    </location>
</feature>
<feature type="compositionally biased region" description="Basic and acidic residues" evidence="4">
    <location>
        <begin position="58"/>
        <end position="67"/>
    </location>
</feature>
<dbReference type="Proteomes" id="UP001591681">
    <property type="component" value="Unassembled WGS sequence"/>
</dbReference>
<feature type="compositionally biased region" description="Basic and acidic residues" evidence="4">
    <location>
        <begin position="10"/>
        <end position="21"/>
    </location>
</feature>
<dbReference type="GO" id="GO:0005634">
    <property type="term" value="C:nucleus"/>
    <property type="evidence" value="ECO:0007669"/>
    <property type="project" value="UniProtKB-SubCell"/>
</dbReference>
<feature type="region of interest" description="Disordered" evidence="4">
    <location>
        <begin position="233"/>
        <end position="269"/>
    </location>
</feature>
<reference evidence="6 7" key="1">
    <citation type="submission" date="2024-09" db="EMBL/GenBank/DDBJ databases">
        <title>A chromosome-level genome assembly of Gray's grenadier anchovy, Coilia grayii.</title>
        <authorList>
            <person name="Fu Z."/>
        </authorList>
    </citation>
    <scope>NUCLEOTIDE SEQUENCE [LARGE SCALE GENOMIC DNA]</scope>
    <source>
        <strain evidence="6">G4</strain>
        <tissue evidence="6">Muscle</tissue>
    </source>
</reference>
<dbReference type="Gene3D" id="2.20.70.10">
    <property type="match status" value="1"/>
</dbReference>
<dbReference type="CDD" id="cd00201">
    <property type="entry name" value="WW"/>
    <property type="match status" value="1"/>
</dbReference>
<dbReference type="GO" id="GO:0006325">
    <property type="term" value="P:chromatin organization"/>
    <property type="evidence" value="ECO:0007669"/>
    <property type="project" value="UniProtKB-KW"/>
</dbReference>
<dbReference type="AlphaFoldDB" id="A0ABD1KFC1"/>
<dbReference type="Pfam" id="PF00397">
    <property type="entry name" value="WW"/>
    <property type="match status" value="1"/>
</dbReference>
<feature type="region of interest" description="Disordered" evidence="4">
    <location>
        <begin position="160"/>
        <end position="183"/>
    </location>
</feature>
<dbReference type="InterPro" id="IPR001202">
    <property type="entry name" value="WW_dom"/>
</dbReference>
<dbReference type="PANTHER" id="PTHR15911:SF6">
    <property type="entry name" value="WW DOMAIN-CONTAINING ADAPTER PROTEIN WITH COILED-COIL"/>
    <property type="match status" value="1"/>
</dbReference>
<name>A0ABD1KFC1_9TELE</name>
<dbReference type="PANTHER" id="PTHR15911">
    <property type="entry name" value="WW DOMAIN-CONTAINING ADAPTER PROTEIN WITH COILED-COIL"/>
    <property type="match status" value="1"/>
</dbReference>
<comment type="caution">
    <text evidence="6">The sequence shown here is derived from an EMBL/GenBank/DDBJ whole genome shotgun (WGS) entry which is preliminary data.</text>
</comment>
<dbReference type="SMART" id="SM00456">
    <property type="entry name" value="WW"/>
    <property type="match status" value="1"/>
</dbReference>
<feature type="compositionally biased region" description="Low complexity" evidence="4">
    <location>
        <begin position="98"/>
        <end position="111"/>
    </location>
</feature>
<keyword evidence="2" id="KW-0156">Chromatin regulator</keyword>
<evidence type="ECO:0000313" key="7">
    <source>
        <dbReference type="Proteomes" id="UP001591681"/>
    </source>
</evidence>
<feature type="region of interest" description="Disordered" evidence="4">
    <location>
        <begin position="432"/>
        <end position="473"/>
    </location>
</feature>
<dbReference type="EMBL" id="JBHFQA010000006">
    <property type="protein sequence ID" value="KAL2097915.1"/>
    <property type="molecule type" value="Genomic_DNA"/>
</dbReference>
<feature type="compositionally biased region" description="Polar residues" evidence="4">
    <location>
        <begin position="382"/>
        <end position="399"/>
    </location>
</feature>
<feature type="domain" description="WW" evidence="5">
    <location>
        <begin position="127"/>
        <end position="154"/>
    </location>
</feature>
<feature type="region of interest" description="Disordered" evidence="4">
    <location>
        <begin position="1"/>
        <end position="131"/>
    </location>
</feature>
<comment type="subcellular location">
    <subcellularLocation>
        <location evidence="1">Nucleus</location>
    </subcellularLocation>
</comment>
<evidence type="ECO:0000256" key="1">
    <source>
        <dbReference type="ARBA" id="ARBA00004123"/>
    </source>
</evidence>
<evidence type="ECO:0000313" key="6">
    <source>
        <dbReference type="EMBL" id="KAL2097915.1"/>
    </source>
</evidence>
<dbReference type="PROSITE" id="PS50020">
    <property type="entry name" value="WW_DOMAIN_2"/>
    <property type="match status" value="1"/>
</dbReference>
<sequence length="566" mass="60858">MVMHARKPPRLSDGRSDRRDSQPYQTYKYPLKSHPVADQRHEKTRDASDSTPPSKMLRRSDSPDVKPSDFIALNKAKAVHAQRPRERGGGTSYSPQENSLSHSSQGSNSHPHPGKAPDRTHEPADDWSEHISSSGKKYYYNCRTEVSQWEKPKDWIEREQRQREASKSILTVNSFPKDRDYRREAMQASTLSAFPSTKSAVADNLASHPASSQSSSSSSTTFSSACSSAAQGINPSGASSSSTPSSSSAPSTSSASAPVSSTVVPASSSAPQSSTAALLQDQALLRQLLPALQATLHLNHANVDMAKLNEVLTAAVTQASLQSMLHKLLTAGPSAFNITTLLSQAAQLSAQAGQTTTQSPMSLPSDPSSPRSYVSPRVSTPHTNAVSLKPPLSTTALSSQPKVNASLVKPGLAAPQAFTPAEKALELEDPRLQRQNSQGGSPGPNFVASGASVGSSGTGTLPSSATPGQPQSGFTPSLATHFDENLIRHVQGWPTEHVDKQVVRLREDAHNIGTLHMADVCAELKNLRSLVRVCEIQATLREQRVLFLRQQIKELDKMKNQNSYMI</sequence>
<protein>
    <recommendedName>
        <fullName evidence="5">WW domain-containing protein</fullName>
    </recommendedName>
</protein>
<dbReference type="InterPro" id="IPR036020">
    <property type="entry name" value="WW_dom_sf"/>
</dbReference>
<evidence type="ECO:0000256" key="3">
    <source>
        <dbReference type="ARBA" id="ARBA00023242"/>
    </source>
</evidence>
<evidence type="ECO:0000256" key="4">
    <source>
        <dbReference type="SAM" id="MobiDB-lite"/>
    </source>
</evidence>
<accession>A0ABD1KFC1</accession>
<proteinExistence type="predicted"/>
<feature type="compositionally biased region" description="Low complexity" evidence="4">
    <location>
        <begin position="447"/>
        <end position="460"/>
    </location>
</feature>
<feature type="compositionally biased region" description="Low complexity" evidence="4">
    <location>
        <begin position="351"/>
        <end position="381"/>
    </location>
</feature>
<gene>
    <name evidence="6" type="ORF">ACEWY4_007122</name>
</gene>
<organism evidence="6 7">
    <name type="scientific">Coilia grayii</name>
    <name type="common">Gray's grenadier anchovy</name>
    <dbReference type="NCBI Taxonomy" id="363190"/>
    <lineage>
        <taxon>Eukaryota</taxon>
        <taxon>Metazoa</taxon>
        <taxon>Chordata</taxon>
        <taxon>Craniata</taxon>
        <taxon>Vertebrata</taxon>
        <taxon>Euteleostomi</taxon>
        <taxon>Actinopterygii</taxon>
        <taxon>Neopterygii</taxon>
        <taxon>Teleostei</taxon>
        <taxon>Clupei</taxon>
        <taxon>Clupeiformes</taxon>
        <taxon>Clupeoidei</taxon>
        <taxon>Engraulidae</taxon>
        <taxon>Coilinae</taxon>
        <taxon>Coilia</taxon>
    </lineage>
</organism>
<feature type="compositionally biased region" description="Polar residues" evidence="4">
    <location>
        <begin position="461"/>
        <end position="473"/>
    </location>
</feature>
<keyword evidence="7" id="KW-1185">Reference proteome</keyword>